<sequence length="152" mass="17748">MESNNNPVNEFNDSNITIHINILNKNATSRQPESQSLRLLICVQNQLKDYDLTNFKSEKLIGLFARPFSFKISAIPRNMQMELSDLQCNSELKENTYTYEQLFSKINFAKNKTRSRLTNGHLENSSKVSFSEIKPDINELFKKMRVKLFIKH</sequence>
<evidence type="ECO:0000313" key="1">
    <source>
        <dbReference type="EMBL" id="KAJ8891459.1"/>
    </source>
</evidence>
<keyword evidence="2" id="KW-1185">Reference proteome</keyword>
<dbReference type="EMBL" id="JARBHB010000002">
    <property type="protein sequence ID" value="KAJ8891459.1"/>
    <property type="molecule type" value="Genomic_DNA"/>
</dbReference>
<dbReference type="PANTHER" id="PTHR45913:SF5">
    <property type="entry name" value="GENERAL TRANSCRIPTION FACTOR II-I REPEAT DOMAIN-CONTAINING PROTEIN 2A-LIKE PROTEIN"/>
    <property type="match status" value="1"/>
</dbReference>
<dbReference type="Proteomes" id="UP001159363">
    <property type="component" value="Chromosome 2"/>
</dbReference>
<proteinExistence type="predicted"/>
<comment type="caution">
    <text evidence="1">The sequence shown here is derived from an EMBL/GenBank/DDBJ whole genome shotgun (WGS) entry which is preliminary data.</text>
</comment>
<organism evidence="1 2">
    <name type="scientific">Dryococelus australis</name>
    <dbReference type="NCBI Taxonomy" id="614101"/>
    <lineage>
        <taxon>Eukaryota</taxon>
        <taxon>Metazoa</taxon>
        <taxon>Ecdysozoa</taxon>
        <taxon>Arthropoda</taxon>
        <taxon>Hexapoda</taxon>
        <taxon>Insecta</taxon>
        <taxon>Pterygota</taxon>
        <taxon>Neoptera</taxon>
        <taxon>Polyneoptera</taxon>
        <taxon>Phasmatodea</taxon>
        <taxon>Verophasmatodea</taxon>
        <taxon>Anareolatae</taxon>
        <taxon>Phasmatidae</taxon>
        <taxon>Eurycanthinae</taxon>
        <taxon>Dryococelus</taxon>
    </lineage>
</organism>
<name>A0ABQ9I5D0_9NEOP</name>
<evidence type="ECO:0000313" key="2">
    <source>
        <dbReference type="Proteomes" id="UP001159363"/>
    </source>
</evidence>
<gene>
    <name evidence="1" type="ORF">PR048_003987</name>
</gene>
<accession>A0ABQ9I5D0</accession>
<protein>
    <submittedName>
        <fullName evidence="1">Uncharacterized protein</fullName>
    </submittedName>
</protein>
<dbReference type="PANTHER" id="PTHR45913">
    <property type="entry name" value="EPM2A-INTERACTING PROTEIN 1"/>
    <property type="match status" value="1"/>
</dbReference>
<reference evidence="1 2" key="1">
    <citation type="submission" date="2023-02" db="EMBL/GenBank/DDBJ databases">
        <title>LHISI_Scaffold_Assembly.</title>
        <authorList>
            <person name="Stuart O.P."/>
            <person name="Cleave R."/>
            <person name="Magrath M.J.L."/>
            <person name="Mikheyev A.S."/>
        </authorList>
    </citation>
    <scope>NUCLEOTIDE SEQUENCE [LARGE SCALE GENOMIC DNA]</scope>
    <source>
        <strain evidence="1">Daus_M_001</strain>
        <tissue evidence="1">Leg muscle</tissue>
    </source>
</reference>